<keyword evidence="2" id="KW-1185">Reference proteome</keyword>
<evidence type="ECO:0000313" key="2">
    <source>
        <dbReference type="Proteomes" id="UP000694392"/>
    </source>
</evidence>
<protein>
    <submittedName>
        <fullName evidence="1">Uncharacterized protein</fullName>
    </submittedName>
</protein>
<dbReference type="Ensembl" id="ENSSPUT00000023201.1">
    <property type="protein sequence ID" value="ENSSPUP00000021775.1"/>
    <property type="gene ID" value="ENSSPUG00000016719.1"/>
</dbReference>
<dbReference type="AlphaFoldDB" id="A0A8D0HHC9"/>
<dbReference type="Proteomes" id="UP000694392">
    <property type="component" value="Unplaced"/>
</dbReference>
<evidence type="ECO:0000313" key="1">
    <source>
        <dbReference type="Ensembl" id="ENSSPUP00000021775.1"/>
    </source>
</evidence>
<sequence length="58" mass="6292">VSMTRIEIWAVPDLGGLPPSMAVSTSCWRVFSSTSSGYLLPSPRICISTWKYSLGLSV</sequence>
<proteinExistence type="predicted"/>
<reference evidence="1" key="2">
    <citation type="submission" date="2025-09" db="UniProtKB">
        <authorList>
            <consortium name="Ensembl"/>
        </authorList>
    </citation>
    <scope>IDENTIFICATION</scope>
</reference>
<accession>A0A8D0HHC9</accession>
<dbReference type="OMA" id="RICISTW"/>
<reference evidence="1" key="1">
    <citation type="submission" date="2025-08" db="UniProtKB">
        <authorList>
            <consortium name="Ensembl"/>
        </authorList>
    </citation>
    <scope>IDENTIFICATION</scope>
</reference>
<name>A0A8D0HHC9_SPHPU</name>
<dbReference type="GeneTree" id="ENSGT00980000199037"/>
<organism evidence="1 2">
    <name type="scientific">Sphenodon punctatus</name>
    <name type="common">Tuatara</name>
    <name type="synonym">Hatteria punctata</name>
    <dbReference type="NCBI Taxonomy" id="8508"/>
    <lineage>
        <taxon>Eukaryota</taxon>
        <taxon>Metazoa</taxon>
        <taxon>Chordata</taxon>
        <taxon>Craniata</taxon>
        <taxon>Vertebrata</taxon>
        <taxon>Euteleostomi</taxon>
        <taxon>Lepidosauria</taxon>
        <taxon>Sphenodontia</taxon>
        <taxon>Sphenodontidae</taxon>
        <taxon>Sphenodon</taxon>
    </lineage>
</organism>